<feature type="compositionally biased region" description="Low complexity" evidence="1">
    <location>
        <begin position="342"/>
        <end position="353"/>
    </location>
</feature>
<dbReference type="AlphaFoldDB" id="A0AAN6MSV0"/>
<keyword evidence="3" id="KW-1185">Reference proteome</keyword>
<evidence type="ECO:0000313" key="2">
    <source>
        <dbReference type="EMBL" id="KAK3906457.1"/>
    </source>
</evidence>
<protein>
    <submittedName>
        <fullName evidence="2">Uncharacterized protein</fullName>
    </submittedName>
</protein>
<reference evidence="2" key="1">
    <citation type="journal article" date="2023" name="Mol. Phylogenet. Evol.">
        <title>Genome-scale phylogeny and comparative genomics of the fungal order Sordariales.</title>
        <authorList>
            <person name="Hensen N."/>
            <person name="Bonometti L."/>
            <person name="Westerberg I."/>
            <person name="Brannstrom I.O."/>
            <person name="Guillou S."/>
            <person name="Cros-Aarteil S."/>
            <person name="Calhoun S."/>
            <person name="Haridas S."/>
            <person name="Kuo A."/>
            <person name="Mondo S."/>
            <person name="Pangilinan J."/>
            <person name="Riley R."/>
            <person name="LaButti K."/>
            <person name="Andreopoulos B."/>
            <person name="Lipzen A."/>
            <person name="Chen C."/>
            <person name="Yan M."/>
            <person name="Daum C."/>
            <person name="Ng V."/>
            <person name="Clum A."/>
            <person name="Steindorff A."/>
            <person name="Ohm R.A."/>
            <person name="Martin F."/>
            <person name="Silar P."/>
            <person name="Natvig D.O."/>
            <person name="Lalanne C."/>
            <person name="Gautier V."/>
            <person name="Ament-Velasquez S.L."/>
            <person name="Kruys A."/>
            <person name="Hutchinson M.I."/>
            <person name="Powell A.J."/>
            <person name="Barry K."/>
            <person name="Miller A.N."/>
            <person name="Grigoriev I.V."/>
            <person name="Debuchy R."/>
            <person name="Gladieux P."/>
            <person name="Hiltunen Thoren M."/>
            <person name="Johannesson H."/>
        </authorList>
    </citation>
    <scope>NUCLEOTIDE SEQUENCE</scope>
    <source>
        <strain evidence="2">CBS 103.79</strain>
    </source>
</reference>
<dbReference type="Proteomes" id="UP001303889">
    <property type="component" value="Unassembled WGS sequence"/>
</dbReference>
<name>A0AAN6MSV0_9PEZI</name>
<feature type="compositionally biased region" description="Polar residues" evidence="1">
    <location>
        <begin position="51"/>
        <end position="60"/>
    </location>
</feature>
<sequence length="353" mass="37829">MLRLRPTAISLTATDVSEVVHRRRFRRFLECDDDMCIVLTPTETEAIYNATRAQPSSLRSRTAGRKGTPAKSNGAWDRSPPAYNRMRPLVVNLPSLSSERAAEDGSSPTLGPSSRQLSRSESVGRHHGGSAWTPQLCLRPRRSLEGATSPSSETDAGRSAGPQDARVSADTAETESEAEAGPSTPCRGASSSRSPGGLQTPPPQASRVCSARSDLDMSSQRQRHRVQSSGSHAESSPPAPTAQSPRRLRVYSDLLPASSQPQTPQNLPEARHQSRLQGSYTAPTRRTSPQPMTPTSSRGRGASVRRRGLSPPGLQTPGFQGLYGGTENMDDTDLAREMAQGRPTATSRPSSSP</sequence>
<proteinExistence type="predicted"/>
<feature type="region of interest" description="Disordered" evidence="1">
    <location>
        <begin position="98"/>
        <end position="353"/>
    </location>
</feature>
<feature type="region of interest" description="Disordered" evidence="1">
    <location>
        <begin position="50"/>
        <end position="83"/>
    </location>
</feature>
<reference evidence="2" key="2">
    <citation type="submission" date="2023-05" db="EMBL/GenBank/DDBJ databases">
        <authorList>
            <consortium name="Lawrence Berkeley National Laboratory"/>
            <person name="Steindorff A."/>
            <person name="Hensen N."/>
            <person name="Bonometti L."/>
            <person name="Westerberg I."/>
            <person name="Brannstrom I.O."/>
            <person name="Guillou S."/>
            <person name="Cros-Aarteil S."/>
            <person name="Calhoun S."/>
            <person name="Haridas S."/>
            <person name="Kuo A."/>
            <person name="Mondo S."/>
            <person name="Pangilinan J."/>
            <person name="Riley R."/>
            <person name="Labutti K."/>
            <person name="Andreopoulos B."/>
            <person name="Lipzen A."/>
            <person name="Chen C."/>
            <person name="Yanf M."/>
            <person name="Daum C."/>
            <person name="Ng V."/>
            <person name="Clum A."/>
            <person name="Ohm R."/>
            <person name="Martin F."/>
            <person name="Silar P."/>
            <person name="Natvig D."/>
            <person name="Lalanne C."/>
            <person name="Gautier V."/>
            <person name="Ament-Velasquez S.L."/>
            <person name="Kruys A."/>
            <person name="Hutchinson M.I."/>
            <person name="Powell A.J."/>
            <person name="Barry K."/>
            <person name="Miller A.N."/>
            <person name="Grigoriev I.V."/>
            <person name="Debuchy R."/>
            <person name="Gladieux P."/>
            <person name="Thoren M.H."/>
            <person name="Johannesson H."/>
        </authorList>
    </citation>
    <scope>NUCLEOTIDE SEQUENCE</scope>
    <source>
        <strain evidence="2">CBS 103.79</strain>
    </source>
</reference>
<evidence type="ECO:0000313" key="3">
    <source>
        <dbReference type="Proteomes" id="UP001303889"/>
    </source>
</evidence>
<feature type="compositionally biased region" description="Polar residues" evidence="1">
    <location>
        <begin position="106"/>
        <end position="121"/>
    </location>
</feature>
<gene>
    <name evidence="2" type="ORF">C8A05DRAFT_11785</name>
</gene>
<dbReference type="EMBL" id="MU855326">
    <property type="protein sequence ID" value="KAK3906457.1"/>
    <property type="molecule type" value="Genomic_DNA"/>
</dbReference>
<feature type="compositionally biased region" description="Polar residues" evidence="1">
    <location>
        <begin position="257"/>
        <end position="266"/>
    </location>
</feature>
<comment type="caution">
    <text evidence="2">The sequence shown here is derived from an EMBL/GenBank/DDBJ whole genome shotgun (WGS) entry which is preliminary data.</text>
</comment>
<accession>A0AAN6MSV0</accession>
<organism evidence="2 3">
    <name type="scientific">Staphylotrichum tortipilum</name>
    <dbReference type="NCBI Taxonomy" id="2831512"/>
    <lineage>
        <taxon>Eukaryota</taxon>
        <taxon>Fungi</taxon>
        <taxon>Dikarya</taxon>
        <taxon>Ascomycota</taxon>
        <taxon>Pezizomycotina</taxon>
        <taxon>Sordariomycetes</taxon>
        <taxon>Sordariomycetidae</taxon>
        <taxon>Sordariales</taxon>
        <taxon>Chaetomiaceae</taxon>
        <taxon>Staphylotrichum</taxon>
    </lineage>
</organism>
<feature type="compositionally biased region" description="Polar residues" evidence="1">
    <location>
        <begin position="275"/>
        <end position="295"/>
    </location>
</feature>
<evidence type="ECO:0000256" key="1">
    <source>
        <dbReference type="SAM" id="MobiDB-lite"/>
    </source>
</evidence>